<accession>A0ABY5T5T7</accession>
<proteinExistence type="predicted"/>
<name>A0ABY5T5T7_9VIRU</name>
<organism evidence="1 2">
    <name type="scientific">Bacteriophage sp</name>
    <dbReference type="NCBI Taxonomy" id="38018"/>
    <lineage>
        <taxon>Viruses</taxon>
    </lineage>
</organism>
<keyword evidence="2" id="KW-1185">Reference proteome</keyword>
<dbReference type="Proteomes" id="UP001160508">
    <property type="component" value="Segment"/>
</dbReference>
<sequence>MEITIKQVEEIVSVLTTEQQQLLKDTIKYGSWGDASYEFLTEKGEIESVSMFGYCTNDAKMAGNFSGRKISAMFRSIYKKLCPANNNQIGRYISHCRDWWGDGSGDMLFIRTGYYQAFEEWAKESVSPEDKTIRDIMDWIDGSTAYLSTRTEYARGYKDGIEQAKEIVRNIISNNPTK</sequence>
<dbReference type="EMBL" id="OP031061">
    <property type="protein sequence ID" value="UVN06056.1"/>
    <property type="molecule type" value="Genomic_DNA"/>
</dbReference>
<reference evidence="1" key="1">
    <citation type="submission" date="2022-07" db="EMBL/GenBank/DDBJ databases">
        <authorList>
            <person name="Nishijima S."/>
        </authorList>
    </citation>
    <scope>NUCLEOTIDE SEQUENCE</scope>
    <source>
        <strain evidence="1">1827_77749</strain>
    </source>
</reference>
<evidence type="ECO:0000313" key="2">
    <source>
        <dbReference type="Proteomes" id="UP001160508"/>
    </source>
</evidence>
<protein>
    <submittedName>
        <fullName evidence="1">Uncharacterized protein</fullName>
    </submittedName>
</protein>
<evidence type="ECO:0000313" key="1">
    <source>
        <dbReference type="EMBL" id="UVN06056.1"/>
    </source>
</evidence>